<dbReference type="GO" id="GO:0032196">
    <property type="term" value="P:transposition"/>
    <property type="evidence" value="ECO:0007669"/>
    <property type="project" value="TreeGrafter"/>
</dbReference>
<dbReference type="InterPro" id="IPR051917">
    <property type="entry name" value="Transposase-Integrase"/>
</dbReference>
<dbReference type="eggNOG" id="COG2826">
    <property type="taxonomic scope" value="Bacteria"/>
</dbReference>
<accession>M9R8E0</accession>
<dbReference type="GO" id="GO:0005829">
    <property type="term" value="C:cytosol"/>
    <property type="evidence" value="ECO:0007669"/>
    <property type="project" value="TreeGrafter"/>
</dbReference>
<organism evidence="3 4">
    <name type="scientific">Octadecabacter antarcticus 307</name>
    <dbReference type="NCBI Taxonomy" id="391626"/>
    <lineage>
        <taxon>Bacteria</taxon>
        <taxon>Pseudomonadati</taxon>
        <taxon>Pseudomonadota</taxon>
        <taxon>Alphaproteobacteria</taxon>
        <taxon>Rhodobacterales</taxon>
        <taxon>Roseobacteraceae</taxon>
        <taxon>Octadecabacter</taxon>
    </lineage>
</organism>
<evidence type="ECO:0000313" key="4">
    <source>
        <dbReference type="Proteomes" id="UP000005307"/>
    </source>
</evidence>
<evidence type="ECO:0000256" key="1">
    <source>
        <dbReference type="ARBA" id="ARBA00023172"/>
    </source>
</evidence>
<dbReference type="OrthoDB" id="9803231at2"/>
<evidence type="ECO:0000313" key="3">
    <source>
        <dbReference type="EMBL" id="AGI66020.1"/>
    </source>
</evidence>
<dbReference type="PANTHER" id="PTHR10948">
    <property type="entry name" value="TRANSPOSASE"/>
    <property type="match status" value="1"/>
</dbReference>
<dbReference type="Pfam" id="PF13936">
    <property type="entry name" value="HTH_38"/>
    <property type="match status" value="1"/>
</dbReference>
<feature type="domain" description="Transposase IS30-like HTH" evidence="2">
    <location>
        <begin position="4"/>
        <end position="47"/>
    </location>
</feature>
<dbReference type="HOGENOM" id="CLU_035706_9_0_5"/>
<dbReference type="Gene3D" id="1.10.10.60">
    <property type="entry name" value="Homeodomain-like"/>
    <property type="match status" value="1"/>
</dbReference>
<sequence>MESHYKRLNAEERGVIFAEHQRGSSLREIGRLLGRHHGTIGHELKRGGASDSYDPQEARRAHDMAQRRSGRRRKLAPGAPFYDWVRNRLIYWCWSPEQIAARLRLMHPDDLSQRICHEAIYAAIYAQPRGGLKALMIEALRRAKPKRGAQSTSLAGSAMVPETLRIIHRPEDIEARLVPGHWEGDLIKGAFNRSAIGTVVERKTRWGKGKHTPHWICATKPRGGIHAEQRSGILRPINARNARIRLTLLRSF</sequence>
<dbReference type="PANTHER" id="PTHR10948:SF23">
    <property type="entry name" value="TRANSPOSASE INSI FOR INSERTION SEQUENCE ELEMENT IS30A-RELATED"/>
    <property type="match status" value="1"/>
</dbReference>
<dbReference type="RefSeq" id="WP_015498078.1">
    <property type="nucleotide sequence ID" value="NC_020911.1"/>
</dbReference>
<dbReference type="EMBL" id="CP003740">
    <property type="protein sequence ID" value="AGI66020.1"/>
    <property type="molecule type" value="Genomic_DNA"/>
</dbReference>
<gene>
    <name evidence="3" type="ORF">OAN307_c02610</name>
</gene>
<dbReference type="InterPro" id="IPR025246">
    <property type="entry name" value="IS30-like_HTH"/>
</dbReference>
<dbReference type="STRING" id="391626.OAN307_c02610"/>
<reference evidence="3 4" key="1">
    <citation type="journal article" date="2013" name="PLoS ONE">
        <title>Poles Apart: Arctic and Antarctic Octadecabacter strains Share High Genome Plasticity and a New Type of Xanthorhodopsin.</title>
        <authorList>
            <person name="Vollmers J."/>
            <person name="Voget S."/>
            <person name="Dietrich S."/>
            <person name="Gollnow K."/>
            <person name="Smits M."/>
            <person name="Meyer K."/>
            <person name="Brinkhoff T."/>
            <person name="Simon M."/>
            <person name="Daniel R."/>
        </authorList>
    </citation>
    <scope>NUCLEOTIDE SEQUENCE [LARGE SCALE GENOMIC DNA]</scope>
    <source>
        <strain evidence="3 4">307</strain>
    </source>
</reference>
<dbReference type="AlphaFoldDB" id="M9R8E0"/>
<dbReference type="GO" id="GO:0004803">
    <property type="term" value="F:transposase activity"/>
    <property type="evidence" value="ECO:0007669"/>
    <property type="project" value="TreeGrafter"/>
</dbReference>
<keyword evidence="1" id="KW-0233">DNA recombination</keyword>
<dbReference type="KEGG" id="oat:OAN307_c02610"/>
<proteinExistence type="predicted"/>
<evidence type="ECO:0000259" key="2">
    <source>
        <dbReference type="Pfam" id="PF13936"/>
    </source>
</evidence>
<dbReference type="InterPro" id="IPR053392">
    <property type="entry name" value="Transposase_IS30-like"/>
</dbReference>
<name>M9R8E0_9RHOB</name>
<dbReference type="Proteomes" id="UP000005307">
    <property type="component" value="Chromosome"/>
</dbReference>
<keyword evidence="4" id="KW-1185">Reference proteome</keyword>
<protein>
    <submittedName>
        <fullName evidence="3">Putative IS30 family transposase</fullName>
    </submittedName>
</protein>
<dbReference type="NCBIfam" id="NF033563">
    <property type="entry name" value="transpos_IS30"/>
    <property type="match status" value="1"/>
</dbReference>
<dbReference type="GO" id="GO:0006310">
    <property type="term" value="P:DNA recombination"/>
    <property type="evidence" value="ECO:0007669"/>
    <property type="project" value="UniProtKB-KW"/>
</dbReference>